<dbReference type="AlphaFoldDB" id="A0A0A3I6L8"/>
<dbReference type="eggNOG" id="COG0491">
    <property type="taxonomic scope" value="Bacteria"/>
</dbReference>
<reference evidence="2 3" key="1">
    <citation type="submission" date="2014-02" db="EMBL/GenBank/DDBJ databases">
        <title>Draft genome sequence of Lysinibacillus manganicus DSM 26584T.</title>
        <authorList>
            <person name="Zhang F."/>
            <person name="Wang G."/>
            <person name="Zhang L."/>
        </authorList>
    </citation>
    <scope>NUCLEOTIDE SEQUENCE [LARGE SCALE GENOMIC DNA]</scope>
    <source>
        <strain evidence="2 3">DSM 26584</strain>
    </source>
</reference>
<protein>
    <submittedName>
        <fullName evidence="2">Beta-lactamase</fullName>
    </submittedName>
</protein>
<dbReference type="SUPFAM" id="SSF56281">
    <property type="entry name" value="Metallo-hydrolase/oxidoreductase"/>
    <property type="match status" value="1"/>
</dbReference>
<dbReference type="PANTHER" id="PTHR23131:SF4">
    <property type="entry name" value="METALLO-BETA-LACTAMASE SUPERFAMILY POTEIN"/>
    <property type="match status" value="1"/>
</dbReference>
<organism evidence="2 3">
    <name type="scientific">Ureibacillus manganicus DSM 26584</name>
    <dbReference type="NCBI Taxonomy" id="1384049"/>
    <lineage>
        <taxon>Bacteria</taxon>
        <taxon>Bacillati</taxon>
        <taxon>Bacillota</taxon>
        <taxon>Bacilli</taxon>
        <taxon>Bacillales</taxon>
        <taxon>Caryophanaceae</taxon>
        <taxon>Ureibacillus</taxon>
    </lineage>
</organism>
<gene>
    <name evidence="2" type="ORF">CD29_11460</name>
</gene>
<dbReference type="OrthoDB" id="2971563at2"/>
<dbReference type="RefSeq" id="WP_036186578.1">
    <property type="nucleotide sequence ID" value="NZ_AVDA01000012.1"/>
</dbReference>
<dbReference type="Gene3D" id="3.60.15.10">
    <property type="entry name" value="Ribonuclease Z/Hydroxyacylglutathione hydrolase-like"/>
    <property type="match status" value="1"/>
</dbReference>
<proteinExistence type="predicted"/>
<keyword evidence="3" id="KW-1185">Reference proteome</keyword>
<dbReference type="SMART" id="SM00849">
    <property type="entry name" value="Lactamase_B"/>
    <property type="match status" value="1"/>
</dbReference>
<dbReference type="STRING" id="1384049.CD29_11460"/>
<accession>A0A0A3I6L8</accession>
<name>A0A0A3I6L8_9BACL</name>
<dbReference type="EMBL" id="JPVN01000012">
    <property type="protein sequence ID" value="KGR78328.1"/>
    <property type="molecule type" value="Genomic_DNA"/>
</dbReference>
<sequence length="313" mass="35706">MEIHKIVIPTPYEIGDVNAFLVKGDTLSLFDAGTKTKDAYEALKQGINDAGYNLNDIEQVVLTHHHPDHAGWVDAFPKANILGHEYIDHFLRKNKDFLEYRSEFYRFHLKRNAVPEKFIEKYLENREEMSYFGTIPLTQLLKDQDEVPGHPGLKAYYTPGHAESHLIFHDTKSNSVIGGDLLLEHVASNPLIEPPVNLTLERSKALLEYRNSLVLLKDLQVNKVYAGHGNEITNVSELITTRLERDRVRAEQVYDILDKPKSVIEVTQQLYSSIYRTQLGLTISKTIGYLDILESEGLVKCEVIEGLNIYSRS</sequence>
<feature type="domain" description="Metallo-beta-lactamase" evidence="1">
    <location>
        <begin position="16"/>
        <end position="228"/>
    </location>
</feature>
<dbReference type="Pfam" id="PF00753">
    <property type="entry name" value="Lactamase_B"/>
    <property type="match status" value="1"/>
</dbReference>
<evidence type="ECO:0000313" key="2">
    <source>
        <dbReference type="EMBL" id="KGR78328.1"/>
    </source>
</evidence>
<dbReference type="Proteomes" id="UP000030416">
    <property type="component" value="Unassembled WGS sequence"/>
</dbReference>
<dbReference type="PANTHER" id="PTHR23131">
    <property type="entry name" value="ENDORIBONUCLEASE LACTB2"/>
    <property type="match status" value="1"/>
</dbReference>
<dbReference type="InterPro" id="IPR050662">
    <property type="entry name" value="Sec-metab_biosynth-thioest"/>
</dbReference>
<dbReference type="InterPro" id="IPR001279">
    <property type="entry name" value="Metallo-B-lactamas"/>
</dbReference>
<comment type="caution">
    <text evidence="2">The sequence shown here is derived from an EMBL/GenBank/DDBJ whole genome shotgun (WGS) entry which is preliminary data.</text>
</comment>
<evidence type="ECO:0000313" key="3">
    <source>
        <dbReference type="Proteomes" id="UP000030416"/>
    </source>
</evidence>
<dbReference type="InterPro" id="IPR036866">
    <property type="entry name" value="RibonucZ/Hydroxyglut_hydro"/>
</dbReference>
<evidence type="ECO:0000259" key="1">
    <source>
        <dbReference type="SMART" id="SM00849"/>
    </source>
</evidence>